<dbReference type="EMBL" id="LN891013">
    <property type="protein sequence ID" value="CUS11761.1"/>
    <property type="molecule type" value="Genomic_DNA"/>
</dbReference>
<dbReference type="Proteomes" id="UP001412239">
    <property type="component" value="Unassembled WGS sequence"/>
</dbReference>
<name>A0A292PY91_9PEZI</name>
<organism evidence="1 2">
    <name type="scientific">Tuber aestivum</name>
    <name type="common">summer truffle</name>
    <dbReference type="NCBI Taxonomy" id="59557"/>
    <lineage>
        <taxon>Eukaryota</taxon>
        <taxon>Fungi</taxon>
        <taxon>Dikarya</taxon>
        <taxon>Ascomycota</taxon>
        <taxon>Pezizomycotina</taxon>
        <taxon>Pezizomycetes</taxon>
        <taxon>Pezizales</taxon>
        <taxon>Tuberaceae</taxon>
        <taxon>Tuber</taxon>
    </lineage>
</organism>
<accession>A0A292PY91</accession>
<evidence type="ECO:0000313" key="1">
    <source>
        <dbReference type="EMBL" id="CUS11761.1"/>
    </source>
</evidence>
<keyword evidence="2" id="KW-1185">Reference proteome</keyword>
<sequence>MIPLLRCPRFCRWVSSVSVLSSVEKALRITLPISLPAPIAPQGDSSTVPVAEILIPGPVLIYNDFSHTHFFGTYPDTFSHGNNHIAREDFRVPQVCVEESLGVRRPEPVVTWRFR</sequence>
<evidence type="ECO:0000313" key="2">
    <source>
        <dbReference type="Proteomes" id="UP001412239"/>
    </source>
</evidence>
<dbReference type="AlphaFoldDB" id="A0A292PY91"/>
<proteinExistence type="predicted"/>
<protein>
    <submittedName>
        <fullName evidence="1">Uncharacterized protein</fullName>
    </submittedName>
</protein>
<reference evidence="1" key="1">
    <citation type="submission" date="2015-10" db="EMBL/GenBank/DDBJ databases">
        <authorList>
            <person name="Regsiter A."/>
            <person name="william w."/>
        </authorList>
    </citation>
    <scope>NUCLEOTIDE SEQUENCE</scope>
    <source>
        <strain evidence="1">Montdore</strain>
    </source>
</reference>
<gene>
    <name evidence="1" type="ORF">GSTUAT00004216001</name>
</gene>